<reference evidence="16 17" key="1">
    <citation type="submission" date="2022-04" db="EMBL/GenBank/DDBJ databases">
        <title>Identification of a novel bacterium isolated from mangrove sediments.</title>
        <authorList>
            <person name="Pan X."/>
        </authorList>
    </citation>
    <scope>NUCLEOTIDE SEQUENCE [LARGE SCALE GENOMIC DNA]</scope>
    <source>
        <strain evidence="16 17">B2638</strain>
    </source>
</reference>
<dbReference type="InterPro" id="IPR039426">
    <property type="entry name" value="TonB-dep_rcpt-like"/>
</dbReference>
<evidence type="ECO:0000256" key="2">
    <source>
        <dbReference type="ARBA" id="ARBA00022448"/>
    </source>
</evidence>
<protein>
    <submittedName>
        <fullName evidence="16">TonB-dependent receptor</fullName>
    </submittedName>
</protein>
<sequence>MRKSLYLASTLLSAGLFAAAPAFAQEASDKASSDNEINEIIVTATKRAESIQDVPLTVNVVTSKALSDLNVQNTIELTRVVGGLSLTQTSPGEQSISLRGIKMPASGGFLSTATVETYLNDVPINVIDAFASTLDLGQIEVLKGPQGSTRGRPAPSGAITYTTKKGSFDTFDGYAAGTLSNHDGQRLEGAFGGPITEGVAFRVAGLYDHNGLTEVKDINNGKSNYRETYALRGTLSFDLGGRFTADIMAQYTHENGDFYRQVSGPAPCSVADGGTMPWSSVACGQTFTLKDKIALNSGTNPNRYRGTLITANAKYQISDDVALVYVGGYNDTKYFTDLSFDFTGIGAAQVPISIDTLTNRRTITNELRLQSTGGGPYDFIFGGFYGNTKLDGVLNFVPFTPPAGVPNASSTNEYGLFTSQNLAITDHDKVRAGLRFSSTKITNDLTNVSRSYDAITWDVSYQHEFSRDVMTYVTYGKSFRPGSGGAGTFNGAAQQAGIPLSFANFNSEKSRSLEIGLKSQWFDRMLTLNLALFDQKYNGYIGSQFNVACTGVPNPNGPAFATVDGTQTGTGCFGTMLSNGDAISRGVEVEVGLNPLRGLNLNSIFTYTDAHYDNALVPCNDYNNDGVIDAIGTPFVQPGQYVSTCRTSASLGSLPKVSFTNRVSYDFNVSNYPAYIRFNTFTRSSSYFPQTGTTFSGYTTVDGSIGVFTPSKNLELSLWGKNLFNVVRQDTDGGPWTVGGVDTGMRIGTVTNDRELGVTLRATF</sequence>
<keyword evidence="8 12" id="KW-0798">TonB box</keyword>
<dbReference type="PROSITE" id="PS52016">
    <property type="entry name" value="TONB_DEPENDENT_REC_3"/>
    <property type="match status" value="1"/>
</dbReference>
<evidence type="ECO:0000256" key="9">
    <source>
        <dbReference type="ARBA" id="ARBA00023136"/>
    </source>
</evidence>
<dbReference type="EMBL" id="JALHLG010000003">
    <property type="protein sequence ID" value="MCJ2185867.1"/>
    <property type="molecule type" value="Genomic_DNA"/>
</dbReference>
<keyword evidence="13" id="KW-0732">Signal</keyword>
<dbReference type="InterPro" id="IPR012910">
    <property type="entry name" value="Plug_dom"/>
</dbReference>
<evidence type="ECO:0000259" key="14">
    <source>
        <dbReference type="Pfam" id="PF00593"/>
    </source>
</evidence>
<comment type="similarity">
    <text evidence="11 12">Belongs to the TonB-dependent receptor family.</text>
</comment>
<comment type="caution">
    <text evidence="16">The sequence shown here is derived from an EMBL/GenBank/DDBJ whole genome shotgun (WGS) entry which is preliminary data.</text>
</comment>
<evidence type="ECO:0000256" key="12">
    <source>
        <dbReference type="RuleBase" id="RU003357"/>
    </source>
</evidence>
<gene>
    <name evidence="16" type="ORF">MTR66_03445</name>
</gene>
<evidence type="ECO:0000256" key="5">
    <source>
        <dbReference type="ARBA" id="ARBA00022692"/>
    </source>
</evidence>
<keyword evidence="17" id="KW-1185">Reference proteome</keyword>
<feature type="chain" id="PRO_5046309589" evidence="13">
    <location>
        <begin position="25"/>
        <end position="764"/>
    </location>
</feature>
<feature type="domain" description="TonB-dependent receptor-like beta-barrel" evidence="14">
    <location>
        <begin position="297"/>
        <end position="723"/>
    </location>
</feature>
<evidence type="ECO:0000313" key="16">
    <source>
        <dbReference type="EMBL" id="MCJ2185867.1"/>
    </source>
</evidence>
<keyword evidence="16" id="KW-0675">Receptor</keyword>
<keyword evidence="7" id="KW-0406">Ion transport</keyword>
<keyword evidence="10 11" id="KW-0998">Cell outer membrane</keyword>
<dbReference type="PANTHER" id="PTHR32552">
    <property type="entry name" value="FERRICHROME IRON RECEPTOR-RELATED"/>
    <property type="match status" value="1"/>
</dbReference>
<dbReference type="RefSeq" id="WP_243917926.1">
    <property type="nucleotide sequence ID" value="NZ_JALHLG010000003.1"/>
</dbReference>
<dbReference type="PANTHER" id="PTHR32552:SF81">
    <property type="entry name" value="TONB-DEPENDENT OUTER MEMBRANE RECEPTOR"/>
    <property type="match status" value="1"/>
</dbReference>
<dbReference type="Gene3D" id="2.170.130.10">
    <property type="entry name" value="TonB-dependent receptor, plug domain"/>
    <property type="match status" value="1"/>
</dbReference>
<dbReference type="InterPro" id="IPR000531">
    <property type="entry name" value="Beta-barrel_TonB"/>
</dbReference>
<evidence type="ECO:0000256" key="8">
    <source>
        <dbReference type="ARBA" id="ARBA00023077"/>
    </source>
</evidence>
<dbReference type="SUPFAM" id="SSF56935">
    <property type="entry name" value="Porins"/>
    <property type="match status" value="1"/>
</dbReference>
<evidence type="ECO:0000256" key="6">
    <source>
        <dbReference type="ARBA" id="ARBA00023004"/>
    </source>
</evidence>
<dbReference type="InterPro" id="IPR036942">
    <property type="entry name" value="Beta-barrel_TonB_sf"/>
</dbReference>
<evidence type="ECO:0000256" key="3">
    <source>
        <dbReference type="ARBA" id="ARBA00022452"/>
    </source>
</evidence>
<evidence type="ECO:0000313" key="17">
    <source>
        <dbReference type="Proteomes" id="UP001202281"/>
    </source>
</evidence>
<feature type="signal peptide" evidence="13">
    <location>
        <begin position="1"/>
        <end position="24"/>
    </location>
</feature>
<name>A0ABT0BLE4_9SPHN</name>
<keyword evidence="4" id="KW-0410">Iron transport</keyword>
<evidence type="ECO:0000256" key="4">
    <source>
        <dbReference type="ARBA" id="ARBA00022496"/>
    </source>
</evidence>
<comment type="subcellular location">
    <subcellularLocation>
        <location evidence="1 11">Cell outer membrane</location>
        <topology evidence="1 11">Multi-pass membrane protein</topology>
    </subcellularLocation>
</comment>
<keyword evidence="5 11" id="KW-0812">Transmembrane</keyword>
<evidence type="ECO:0000259" key="15">
    <source>
        <dbReference type="Pfam" id="PF07715"/>
    </source>
</evidence>
<evidence type="ECO:0000256" key="13">
    <source>
        <dbReference type="SAM" id="SignalP"/>
    </source>
</evidence>
<evidence type="ECO:0000256" key="1">
    <source>
        <dbReference type="ARBA" id="ARBA00004571"/>
    </source>
</evidence>
<keyword evidence="6" id="KW-0408">Iron</keyword>
<evidence type="ECO:0000256" key="11">
    <source>
        <dbReference type="PROSITE-ProRule" id="PRU01360"/>
    </source>
</evidence>
<dbReference type="Pfam" id="PF00593">
    <property type="entry name" value="TonB_dep_Rec_b-barrel"/>
    <property type="match status" value="1"/>
</dbReference>
<keyword evidence="2 11" id="KW-0813">Transport</keyword>
<feature type="domain" description="TonB-dependent receptor plug" evidence="15">
    <location>
        <begin position="51"/>
        <end position="158"/>
    </location>
</feature>
<evidence type="ECO:0000256" key="7">
    <source>
        <dbReference type="ARBA" id="ARBA00023065"/>
    </source>
</evidence>
<accession>A0ABT0BLE4</accession>
<evidence type="ECO:0000256" key="10">
    <source>
        <dbReference type="ARBA" id="ARBA00023237"/>
    </source>
</evidence>
<keyword evidence="3 11" id="KW-1134">Transmembrane beta strand</keyword>
<dbReference type="Proteomes" id="UP001202281">
    <property type="component" value="Unassembled WGS sequence"/>
</dbReference>
<dbReference type="Pfam" id="PF07715">
    <property type="entry name" value="Plug"/>
    <property type="match status" value="1"/>
</dbReference>
<keyword evidence="9 11" id="KW-0472">Membrane</keyword>
<organism evidence="16 17">
    <name type="scientific">Novosphingobium beihaiensis</name>
    <dbReference type="NCBI Taxonomy" id="2930389"/>
    <lineage>
        <taxon>Bacteria</taxon>
        <taxon>Pseudomonadati</taxon>
        <taxon>Pseudomonadota</taxon>
        <taxon>Alphaproteobacteria</taxon>
        <taxon>Sphingomonadales</taxon>
        <taxon>Sphingomonadaceae</taxon>
        <taxon>Novosphingobium</taxon>
    </lineage>
</organism>
<dbReference type="InterPro" id="IPR037066">
    <property type="entry name" value="Plug_dom_sf"/>
</dbReference>
<dbReference type="Gene3D" id="2.40.170.20">
    <property type="entry name" value="TonB-dependent receptor, beta-barrel domain"/>
    <property type="match status" value="1"/>
</dbReference>
<proteinExistence type="inferred from homology"/>